<gene>
    <name evidence="8" type="ORF">Lalb_Chr23g0271891</name>
</gene>
<keyword evidence="3 5" id="KW-0694">RNA-binding</keyword>
<dbReference type="GO" id="GO:0003729">
    <property type="term" value="F:mRNA binding"/>
    <property type="evidence" value="ECO:0007669"/>
    <property type="project" value="UniProtKB-ARBA"/>
</dbReference>
<proteinExistence type="predicted"/>
<dbReference type="PROSITE" id="PS50102">
    <property type="entry name" value="RRM"/>
    <property type="match status" value="2"/>
</dbReference>
<dbReference type="CDD" id="cd12460">
    <property type="entry name" value="RRM2_CID8_like"/>
    <property type="match status" value="1"/>
</dbReference>
<name>A0A6A4NCT1_LUPAL</name>
<feature type="region of interest" description="Disordered" evidence="6">
    <location>
        <begin position="1"/>
        <end position="42"/>
    </location>
</feature>
<dbReference type="FunFam" id="3.30.70.330:FF:000665">
    <property type="entry name" value="Polyadenylate-binding protein-interacting protein 10"/>
    <property type="match status" value="1"/>
</dbReference>
<comment type="caution">
    <text evidence="8">The sequence shown here is derived from an EMBL/GenBank/DDBJ whole genome shotgun (WGS) entry which is preliminary data.</text>
</comment>
<dbReference type="SMART" id="SM00360">
    <property type="entry name" value="RRM"/>
    <property type="match status" value="2"/>
</dbReference>
<evidence type="ECO:0000256" key="1">
    <source>
        <dbReference type="ARBA" id="ARBA00004123"/>
    </source>
</evidence>
<evidence type="ECO:0000256" key="5">
    <source>
        <dbReference type="PROSITE-ProRule" id="PRU00176"/>
    </source>
</evidence>
<dbReference type="InterPro" id="IPR034823">
    <property type="entry name" value="CID8-like_RRM1"/>
</dbReference>
<dbReference type="CDD" id="cd12459">
    <property type="entry name" value="RRM1_CID8_like"/>
    <property type="match status" value="1"/>
</dbReference>
<dbReference type="InterPro" id="IPR009818">
    <property type="entry name" value="PAM2_motif"/>
</dbReference>
<dbReference type="Pfam" id="PF00076">
    <property type="entry name" value="RRM_1"/>
    <property type="match status" value="2"/>
</dbReference>
<feature type="domain" description="RRM" evidence="7">
    <location>
        <begin position="196"/>
        <end position="271"/>
    </location>
</feature>
<comment type="subcellular location">
    <subcellularLocation>
        <location evidence="1">Nucleus</location>
    </subcellularLocation>
</comment>
<dbReference type="Gene3D" id="3.30.70.330">
    <property type="match status" value="2"/>
</dbReference>
<dbReference type="GO" id="GO:0005634">
    <property type="term" value="C:nucleus"/>
    <property type="evidence" value="ECO:0007669"/>
    <property type="project" value="UniProtKB-SubCell"/>
</dbReference>
<feature type="compositionally biased region" description="Polar residues" evidence="6">
    <location>
        <begin position="11"/>
        <end position="27"/>
    </location>
</feature>
<feature type="compositionally biased region" description="Basic residues" evidence="6">
    <location>
        <begin position="167"/>
        <end position="180"/>
    </location>
</feature>
<dbReference type="InterPro" id="IPR034825">
    <property type="entry name" value="CID8-like_RRM2"/>
</dbReference>
<accession>A0A6A4NCT1</accession>
<dbReference type="InterPro" id="IPR035979">
    <property type="entry name" value="RBD_domain_sf"/>
</dbReference>
<evidence type="ECO:0000259" key="7">
    <source>
        <dbReference type="PROSITE" id="PS50102"/>
    </source>
</evidence>
<evidence type="ECO:0000256" key="6">
    <source>
        <dbReference type="SAM" id="MobiDB-lite"/>
    </source>
</evidence>
<evidence type="ECO:0000256" key="2">
    <source>
        <dbReference type="ARBA" id="ARBA00022737"/>
    </source>
</evidence>
<feature type="region of interest" description="Disordered" evidence="6">
    <location>
        <begin position="160"/>
        <end position="180"/>
    </location>
</feature>
<dbReference type="OrthoDB" id="7763451at2759"/>
<dbReference type="Pfam" id="PF07145">
    <property type="entry name" value="PAM2"/>
    <property type="match status" value="1"/>
</dbReference>
<dbReference type="PANTHER" id="PTHR32343">
    <property type="entry name" value="SERINE/ARGININE-RICH SPLICING FACTOR"/>
    <property type="match status" value="1"/>
</dbReference>
<feature type="domain" description="RRM" evidence="7">
    <location>
        <begin position="293"/>
        <end position="369"/>
    </location>
</feature>
<dbReference type="EMBL" id="WOCE01000023">
    <property type="protein sequence ID" value="KAE9587270.1"/>
    <property type="molecule type" value="Genomic_DNA"/>
</dbReference>
<keyword evidence="2" id="KW-0677">Repeat</keyword>
<dbReference type="SUPFAM" id="SSF54928">
    <property type="entry name" value="RNA-binding domain, RBD"/>
    <property type="match status" value="2"/>
</dbReference>
<keyword evidence="9" id="KW-1185">Reference proteome</keyword>
<dbReference type="PANTHER" id="PTHR32343:SF72">
    <property type="entry name" value="POLYADENYLATE-BINDING PROTEIN-INTERACTING PROTEIN 11"/>
    <property type="match status" value="1"/>
</dbReference>
<dbReference type="FunFam" id="3.30.70.330:FF:000530">
    <property type="entry name" value="Polyadenylate-binding protein-interacting protein 11"/>
    <property type="match status" value="1"/>
</dbReference>
<dbReference type="InterPro" id="IPR000504">
    <property type="entry name" value="RRM_dom"/>
</dbReference>
<reference evidence="9" key="1">
    <citation type="journal article" date="2020" name="Nat. Commun.">
        <title>Genome sequence of the cluster root forming white lupin.</title>
        <authorList>
            <person name="Hufnagel B."/>
            <person name="Marques A."/>
            <person name="Soriano A."/>
            <person name="Marques L."/>
            <person name="Divol F."/>
            <person name="Doumas P."/>
            <person name="Sallet E."/>
            <person name="Mancinotti D."/>
            <person name="Carrere S."/>
            <person name="Marande W."/>
            <person name="Arribat S."/>
            <person name="Keller J."/>
            <person name="Huneau C."/>
            <person name="Blein T."/>
            <person name="Aime D."/>
            <person name="Laguerre M."/>
            <person name="Taylor J."/>
            <person name="Schubert V."/>
            <person name="Nelson M."/>
            <person name="Geu-Flores F."/>
            <person name="Crespi M."/>
            <person name="Gallardo-Guerrero K."/>
            <person name="Delaux P.-M."/>
            <person name="Salse J."/>
            <person name="Berges H."/>
            <person name="Guyot R."/>
            <person name="Gouzy J."/>
            <person name="Peret B."/>
        </authorList>
    </citation>
    <scope>NUCLEOTIDE SEQUENCE [LARGE SCALE GENOMIC DNA]</scope>
    <source>
        <strain evidence="9">cv. Amiga</strain>
    </source>
</reference>
<sequence length="381" mass="41820">MAVAENVGTKIDSSSQNLDNSVVSSETTKVEKPKPANGSLNGDQNLNGVFNHHDRAPKVSVPNSNYMVQMGQMGNGFEGNGVQTLQMVANNNGYGGVNGENGGESFKKDMRDLEELLSKLNPMAEEFVPSSLTNNLGYLAGLGAAGFGYPNNFLFPNKYGNANGEKNRRRKNDSNQGKRRVNNKIEMVRREEMVRSTVYVSDIDQLVTEEQLAALFLNCGQVVDCRICGDPSSSLRFAFVEFTNEEGARAALSLSGTMLGFYPLKVLPSKTAIAPVNPTYLPRSEDEREMCSRTIYCTNIDKKLTQADVKQFFESICGEVRRLRLLGDNQHSTRIAFVEFTVAESAIAALNCSGVLLGLMPIRVSPSKTPVRSRLPRDPMH</sequence>
<dbReference type="AlphaFoldDB" id="A0A6A4NCT1"/>
<evidence type="ECO:0000256" key="3">
    <source>
        <dbReference type="ARBA" id="ARBA00022884"/>
    </source>
</evidence>
<protein>
    <submittedName>
        <fullName evidence="8">Putative RNA recognition motif domain, ataxin-2</fullName>
    </submittedName>
</protein>
<evidence type="ECO:0000313" key="9">
    <source>
        <dbReference type="Proteomes" id="UP000447434"/>
    </source>
</evidence>
<dbReference type="InterPro" id="IPR012677">
    <property type="entry name" value="Nucleotide-bd_a/b_plait_sf"/>
</dbReference>
<evidence type="ECO:0000256" key="4">
    <source>
        <dbReference type="ARBA" id="ARBA00023242"/>
    </source>
</evidence>
<organism evidence="8 9">
    <name type="scientific">Lupinus albus</name>
    <name type="common">White lupine</name>
    <name type="synonym">Lupinus termis</name>
    <dbReference type="NCBI Taxonomy" id="3870"/>
    <lineage>
        <taxon>Eukaryota</taxon>
        <taxon>Viridiplantae</taxon>
        <taxon>Streptophyta</taxon>
        <taxon>Embryophyta</taxon>
        <taxon>Tracheophyta</taxon>
        <taxon>Spermatophyta</taxon>
        <taxon>Magnoliopsida</taxon>
        <taxon>eudicotyledons</taxon>
        <taxon>Gunneridae</taxon>
        <taxon>Pentapetalae</taxon>
        <taxon>rosids</taxon>
        <taxon>fabids</taxon>
        <taxon>Fabales</taxon>
        <taxon>Fabaceae</taxon>
        <taxon>Papilionoideae</taxon>
        <taxon>50 kb inversion clade</taxon>
        <taxon>genistoids sensu lato</taxon>
        <taxon>core genistoids</taxon>
        <taxon>Genisteae</taxon>
        <taxon>Lupinus</taxon>
    </lineage>
</organism>
<dbReference type="Proteomes" id="UP000447434">
    <property type="component" value="Chromosome 23"/>
</dbReference>
<keyword evidence="4" id="KW-0539">Nucleus</keyword>
<evidence type="ECO:0000313" key="8">
    <source>
        <dbReference type="EMBL" id="KAE9587270.1"/>
    </source>
</evidence>